<dbReference type="EMBL" id="NKCL01001175">
    <property type="protein sequence ID" value="RSL42471.1"/>
    <property type="molecule type" value="Genomic_DNA"/>
</dbReference>
<dbReference type="Gene3D" id="1.10.630.10">
    <property type="entry name" value="Cytochrome P450"/>
    <property type="match status" value="1"/>
</dbReference>
<evidence type="ECO:0000313" key="8">
    <source>
        <dbReference type="EMBL" id="RSL42471.1"/>
    </source>
</evidence>
<name>A0A428NNW1_9HYPO</name>
<dbReference type="SUPFAM" id="SSF48264">
    <property type="entry name" value="Cytochrome P450"/>
    <property type="match status" value="1"/>
</dbReference>
<dbReference type="PANTHER" id="PTHR24304">
    <property type="entry name" value="CYTOCHROME P450 FAMILY 7"/>
    <property type="match status" value="1"/>
</dbReference>
<dbReference type="AlphaFoldDB" id="A0A428NNW1"/>
<feature type="binding site" description="axial binding residue" evidence="5">
    <location>
        <position position="528"/>
    </location>
    <ligand>
        <name>heme</name>
        <dbReference type="ChEBI" id="CHEBI:30413"/>
    </ligand>
    <ligandPart>
        <name>Fe</name>
        <dbReference type="ChEBI" id="CHEBI:18248"/>
    </ligandPart>
</feature>
<accession>A0A428NNW1</accession>
<evidence type="ECO:0000256" key="6">
    <source>
        <dbReference type="SAM" id="MobiDB-lite"/>
    </source>
</evidence>
<organism evidence="8 9">
    <name type="scientific">Fusarium floridanum</name>
    <dbReference type="NCBI Taxonomy" id="1325733"/>
    <lineage>
        <taxon>Eukaryota</taxon>
        <taxon>Fungi</taxon>
        <taxon>Dikarya</taxon>
        <taxon>Ascomycota</taxon>
        <taxon>Pezizomycotina</taxon>
        <taxon>Sordariomycetes</taxon>
        <taxon>Hypocreomycetidae</taxon>
        <taxon>Hypocreales</taxon>
        <taxon>Nectriaceae</taxon>
        <taxon>Fusarium</taxon>
        <taxon>Fusarium solani species complex</taxon>
    </lineage>
</organism>
<evidence type="ECO:0000256" key="5">
    <source>
        <dbReference type="PIRSR" id="PIRSR602401-1"/>
    </source>
</evidence>
<dbReference type="GO" id="GO:0020037">
    <property type="term" value="F:heme binding"/>
    <property type="evidence" value="ECO:0007669"/>
    <property type="project" value="InterPro"/>
</dbReference>
<reference evidence="8 9" key="1">
    <citation type="submission" date="2017-06" db="EMBL/GenBank/DDBJ databases">
        <title>Comparative genomic analysis of Ambrosia Fusariam Clade fungi.</title>
        <authorList>
            <person name="Stajich J.E."/>
            <person name="Carrillo J."/>
            <person name="Kijimoto T."/>
            <person name="Eskalen A."/>
            <person name="O'Donnell K."/>
            <person name="Kasson M."/>
        </authorList>
    </citation>
    <scope>NUCLEOTIDE SEQUENCE [LARGE SCALE GENOMIC DNA]</scope>
    <source>
        <strain evidence="8 9">NRRL62606</strain>
    </source>
</reference>
<feature type="transmembrane region" description="Helical" evidence="7">
    <location>
        <begin position="336"/>
        <end position="361"/>
    </location>
</feature>
<feature type="transmembrane region" description="Helical" evidence="7">
    <location>
        <begin position="24"/>
        <end position="42"/>
    </location>
</feature>
<keyword evidence="7" id="KW-0812">Transmembrane</keyword>
<keyword evidence="9" id="KW-1185">Reference proteome</keyword>
<evidence type="ECO:0000256" key="7">
    <source>
        <dbReference type="SAM" id="Phobius"/>
    </source>
</evidence>
<comment type="similarity">
    <text evidence="1">Belongs to the cytochrome P450 family.</text>
</comment>
<dbReference type="GO" id="GO:0016705">
    <property type="term" value="F:oxidoreductase activity, acting on paired donors, with incorporation or reduction of molecular oxygen"/>
    <property type="evidence" value="ECO:0007669"/>
    <property type="project" value="InterPro"/>
</dbReference>
<dbReference type="PRINTS" id="PR00463">
    <property type="entry name" value="EP450I"/>
</dbReference>
<evidence type="ECO:0000256" key="2">
    <source>
        <dbReference type="ARBA" id="ARBA00022617"/>
    </source>
</evidence>
<evidence type="ECO:0000256" key="3">
    <source>
        <dbReference type="ARBA" id="ARBA00022723"/>
    </source>
</evidence>
<keyword evidence="4 5" id="KW-0408">Iron</keyword>
<keyword evidence="3 5" id="KW-0479">Metal-binding</keyword>
<dbReference type="PANTHER" id="PTHR24304:SF2">
    <property type="entry name" value="24-HYDROXYCHOLESTEROL 7-ALPHA-HYDROXYLASE"/>
    <property type="match status" value="1"/>
</dbReference>
<dbReference type="InterPro" id="IPR050529">
    <property type="entry name" value="CYP450_sterol_14alpha_dmase"/>
</dbReference>
<sequence length="590" mass="66581">MHDQASLQLYMPPLPAVLASRFDLWPYIGLFVFGSLLALLFFKTKHCNSPTSAQCQKPVTAHGHLPFLGHALSMIVYPETFLRQLLPTLRHAPIQVLLPGSRFYLASPGSQVAWLLRGGREVVPTPSLISALRNFFGLHDADLGVFTHSNISLAETRLGFSTSHPDPSRRIMEHQRRDFVLYLQGPGLNTILNRFIRNLKQEMLQRTAINDDWTVIPDLYTFVVTTVFRSEVEALYGKHIFTTCPSLNEDFWNFYHAFPIISLGLPRWLSMSSYRARDRILKSLRQWRVSCQRTRRLDDPILQSAEYDPVWGSKYVRTMLGRFLDLGFSEDGVDTVMLGFLFVTFANTIPAVAWMIFHLLLDDDIVERVRAELSKTSLDGSGFISMDDLEYQPLLNSIYRETLRLHIASSVGRKPTVKMCAPGGWEFGANIPILFPSWLSGLDNSFWNTGGCLPGGGSQYPVDTFWPERFLQYPNEPLSGPTRKGHPSHQMPAGRVPPRSASDDRGAKLVTKGIQGHWFPFGGGASRCPGEALAKQTILTSVVFVLHNFDVQLCAPDEARKIGSHHRVLPFGSHAFDRPVPIRIRRRLLL</sequence>
<evidence type="ECO:0000313" key="9">
    <source>
        <dbReference type="Proteomes" id="UP000287972"/>
    </source>
</evidence>
<keyword evidence="7" id="KW-1133">Transmembrane helix</keyword>
<protein>
    <submittedName>
        <fullName evidence="8">Uncharacterized protein</fullName>
    </submittedName>
</protein>
<dbReference type="GO" id="GO:0008395">
    <property type="term" value="F:steroid hydroxylase activity"/>
    <property type="evidence" value="ECO:0007669"/>
    <property type="project" value="TreeGrafter"/>
</dbReference>
<gene>
    <name evidence="8" type="ORF">CEP51_016476</name>
</gene>
<dbReference type="InterPro" id="IPR002401">
    <property type="entry name" value="Cyt_P450_E_grp-I"/>
</dbReference>
<comment type="caution">
    <text evidence="8">The sequence shown here is derived from an EMBL/GenBank/DDBJ whole genome shotgun (WGS) entry which is preliminary data.</text>
</comment>
<keyword evidence="2 5" id="KW-0349">Heme</keyword>
<dbReference type="Pfam" id="PF00067">
    <property type="entry name" value="p450"/>
    <property type="match status" value="1"/>
</dbReference>
<proteinExistence type="inferred from homology"/>
<evidence type="ECO:0000256" key="1">
    <source>
        <dbReference type="ARBA" id="ARBA00010617"/>
    </source>
</evidence>
<keyword evidence="7" id="KW-0472">Membrane</keyword>
<dbReference type="GO" id="GO:0005506">
    <property type="term" value="F:iron ion binding"/>
    <property type="evidence" value="ECO:0007669"/>
    <property type="project" value="InterPro"/>
</dbReference>
<dbReference type="InterPro" id="IPR001128">
    <property type="entry name" value="Cyt_P450"/>
</dbReference>
<dbReference type="InterPro" id="IPR036396">
    <property type="entry name" value="Cyt_P450_sf"/>
</dbReference>
<evidence type="ECO:0000256" key="4">
    <source>
        <dbReference type="ARBA" id="ARBA00023004"/>
    </source>
</evidence>
<comment type="cofactor">
    <cofactor evidence="5">
        <name>heme</name>
        <dbReference type="ChEBI" id="CHEBI:30413"/>
    </cofactor>
</comment>
<dbReference type="Proteomes" id="UP000287972">
    <property type="component" value="Unassembled WGS sequence"/>
</dbReference>
<feature type="region of interest" description="Disordered" evidence="6">
    <location>
        <begin position="476"/>
        <end position="505"/>
    </location>
</feature>